<reference evidence="1" key="1">
    <citation type="submission" date="2022-07" db="EMBL/GenBank/DDBJ databases">
        <title>The genome of Lyophyllum shimeji provides insight into the initial evolution of ectomycorrhizal fungal genome.</title>
        <authorList>
            <person name="Kobayashi Y."/>
            <person name="Shibata T."/>
            <person name="Hirakawa H."/>
            <person name="Shigenobu S."/>
            <person name="Nishiyama T."/>
            <person name="Yamada A."/>
            <person name="Hasebe M."/>
            <person name="Kawaguchi M."/>
        </authorList>
    </citation>
    <scope>NUCLEOTIDE SEQUENCE</scope>
    <source>
        <strain evidence="1">AT787</strain>
    </source>
</reference>
<evidence type="ECO:0000313" key="2">
    <source>
        <dbReference type="Proteomes" id="UP001063166"/>
    </source>
</evidence>
<evidence type="ECO:0000313" key="1">
    <source>
        <dbReference type="EMBL" id="GLB38922.1"/>
    </source>
</evidence>
<dbReference type="AlphaFoldDB" id="A0A9P3UN32"/>
<dbReference type="Pfam" id="PF04749">
    <property type="entry name" value="PLAC8"/>
    <property type="match status" value="1"/>
</dbReference>
<accession>A0A9P3UN32</accession>
<protein>
    <submittedName>
        <fullName evidence="1">PLAC8 family protein</fullName>
    </submittedName>
</protein>
<proteinExistence type="predicted"/>
<dbReference type="OrthoDB" id="1045822at2759"/>
<dbReference type="NCBIfam" id="TIGR01571">
    <property type="entry name" value="A_thal_Cys_rich"/>
    <property type="match status" value="1"/>
</dbReference>
<keyword evidence="2" id="KW-1185">Reference proteome</keyword>
<comment type="caution">
    <text evidence="1">The sequence shown here is derived from an EMBL/GenBank/DDBJ whole genome shotgun (WGS) entry which is preliminary data.</text>
</comment>
<organism evidence="1 2">
    <name type="scientific">Lyophyllum shimeji</name>
    <name type="common">Hon-shimeji</name>
    <name type="synonym">Tricholoma shimeji</name>
    <dbReference type="NCBI Taxonomy" id="47721"/>
    <lineage>
        <taxon>Eukaryota</taxon>
        <taxon>Fungi</taxon>
        <taxon>Dikarya</taxon>
        <taxon>Basidiomycota</taxon>
        <taxon>Agaricomycotina</taxon>
        <taxon>Agaricomycetes</taxon>
        <taxon>Agaricomycetidae</taxon>
        <taxon>Agaricales</taxon>
        <taxon>Tricholomatineae</taxon>
        <taxon>Lyophyllaceae</taxon>
        <taxon>Lyophyllum</taxon>
    </lineage>
</organism>
<dbReference type="Proteomes" id="UP001063166">
    <property type="component" value="Unassembled WGS sequence"/>
</dbReference>
<sequence length="160" mass="17066">MAAPYVQQQPMATPGMMAVGGNRNAKNLPMTAEGRDWSNGLFDCCNDASTCFLAWCCPCVVYGQNKQRLEYLQSKGQPDPEAGGCCNSDCIIHAAITGCFGAGWILQMMNRGNVRGRYSVKGGGCGDCMSSCCCAPCALTQESQEIALEEQSFTGGYQKA</sequence>
<dbReference type="EMBL" id="BRPK01000006">
    <property type="protein sequence ID" value="GLB38922.1"/>
    <property type="molecule type" value="Genomic_DNA"/>
</dbReference>
<gene>
    <name evidence="1" type="ORF">LshimejAT787_0600840</name>
</gene>
<name>A0A9P3UN32_LYOSH</name>
<dbReference type="PANTHER" id="PTHR15907">
    <property type="entry name" value="DUF614 FAMILY PROTEIN-RELATED"/>
    <property type="match status" value="1"/>
</dbReference>
<dbReference type="InterPro" id="IPR006461">
    <property type="entry name" value="PLAC_motif_containing"/>
</dbReference>